<organism evidence="1 2">
    <name type="scientific">Caerostris extrusa</name>
    <name type="common">Bark spider</name>
    <name type="synonym">Caerostris bankana</name>
    <dbReference type="NCBI Taxonomy" id="172846"/>
    <lineage>
        <taxon>Eukaryota</taxon>
        <taxon>Metazoa</taxon>
        <taxon>Ecdysozoa</taxon>
        <taxon>Arthropoda</taxon>
        <taxon>Chelicerata</taxon>
        <taxon>Arachnida</taxon>
        <taxon>Araneae</taxon>
        <taxon>Araneomorphae</taxon>
        <taxon>Entelegynae</taxon>
        <taxon>Araneoidea</taxon>
        <taxon>Araneidae</taxon>
        <taxon>Caerostris</taxon>
    </lineage>
</organism>
<evidence type="ECO:0000313" key="2">
    <source>
        <dbReference type="Proteomes" id="UP001054945"/>
    </source>
</evidence>
<dbReference type="AlphaFoldDB" id="A0AAV4QDN8"/>
<dbReference type="EMBL" id="BPLR01005949">
    <property type="protein sequence ID" value="GIY06347.1"/>
    <property type="molecule type" value="Genomic_DNA"/>
</dbReference>
<dbReference type="Proteomes" id="UP001054945">
    <property type="component" value="Unassembled WGS sequence"/>
</dbReference>
<keyword evidence="2" id="KW-1185">Reference proteome</keyword>
<accession>A0AAV4QDN8</accession>
<proteinExistence type="predicted"/>
<evidence type="ECO:0000313" key="1">
    <source>
        <dbReference type="EMBL" id="GIY06347.1"/>
    </source>
</evidence>
<reference evidence="1 2" key="1">
    <citation type="submission" date="2021-06" db="EMBL/GenBank/DDBJ databases">
        <title>Caerostris extrusa draft genome.</title>
        <authorList>
            <person name="Kono N."/>
            <person name="Arakawa K."/>
        </authorList>
    </citation>
    <scope>NUCLEOTIDE SEQUENCE [LARGE SCALE GENOMIC DNA]</scope>
</reference>
<protein>
    <submittedName>
        <fullName evidence="1">Uncharacterized protein</fullName>
    </submittedName>
</protein>
<sequence length="109" mass="13134">MRILEPKTSTKHKKRFFKRIKLRLVECHKEIEDWRSTSYLHPGKRWEKKTSVTVSNRISGRNRVVLCLCTSLARQGHQFRDEVLVCLKERNRWKKLIQSSELSRIHVHI</sequence>
<comment type="caution">
    <text evidence="1">The sequence shown here is derived from an EMBL/GenBank/DDBJ whole genome shotgun (WGS) entry which is preliminary data.</text>
</comment>
<gene>
    <name evidence="1" type="ORF">CEXT_386111</name>
</gene>
<name>A0AAV4QDN8_CAEEX</name>